<proteinExistence type="predicted"/>
<reference evidence="2 3" key="1">
    <citation type="submission" date="2020-06" db="EMBL/GenBank/DDBJ databases">
        <authorList>
            <person name="Li R."/>
            <person name="Bekaert M."/>
        </authorList>
    </citation>
    <scope>NUCLEOTIDE SEQUENCE [LARGE SCALE GENOMIC DNA]</scope>
    <source>
        <strain evidence="3">wild</strain>
    </source>
</reference>
<feature type="compositionally biased region" description="Basic and acidic residues" evidence="1">
    <location>
        <begin position="16"/>
        <end position="35"/>
    </location>
</feature>
<feature type="compositionally biased region" description="Polar residues" evidence="1">
    <location>
        <begin position="333"/>
        <end position="342"/>
    </location>
</feature>
<sequence>MENQDTDLIKNVESNSVDKTESDSKTINGVKKETYDGTSNNIVPLSSTQELTDNADSVSNKVIENIHPTNKNVSESLTESPFDDHSKVLTNVDKDILTQKDSGQTTGNQDNVVIEQGENLTLPKHSLSTTNNLSSKDSLTNKNVTVFQNSLPAGKADSLTSISVTVSDKNMSADSQPVSSIATTTHSDSKQHEQGTLHSDSSQTLKSEMPSQVEQPSSLHQASHASVNNSGPVYHTSSVSSQRIDVPLNGSLKESLPSNNTDNSISKVSSTPDQIVEGRQIPSTQPTLMEKRHPSSSLAEHPPDITGAPLKLSTISSVPHDSEAKSSLSLHASEGNQTTSDKVSVPSSSQSSSLPPSSVSHSLPIPPQAHDNKSNPHLIPIPSLPNSMMSPGWPCRQE</sequence>
<feature type="compositionally biased region" description="Polar residues" evidence="1">
    <location>
        <begin position="256"/>
        <end position="273"/>
    </location>
</feature>
<evidence type="ECO:0000313" key="3">
    <source>
        <dbReference type="Proteomes" id="UP000507470"/>
    </source>
</evidence>
<feature type="region of interest" description="Disordered" evidence="1">
    <location>
        <begin position="333"/>
        <end position="398"/>
    </location>
</feature>
<evidence type="ECO:0000313" key="2">
    <source>
        <dbReference type="EMBL" id="CAC5360943.1"/>
    </source>
</evidence>
<name>A0A6J8A1V7_MYTCO</name>
<dbReference type="Proteomes" id="UP000507470">
    <property type="component" value="Unassembled WGS sequence"/>
</dbReference>
<feature type="compositionally biased region" description="Low complexity" evidence="1">
    <location>
        <begin position="343"/>
        <end position="363"/>
    </location>
</feature>
<keyword evidence="3" id="KW-1185">Reference proteome</keyword>
<feature type="region of interest" description="Disordered" evidence="1">
    <location>
        <begin position="169"/>
        <end position="311"/>
    </location>
</feature>
<feature type="compositionally biased region" description="Polar residues" evidence="1">
    <location>
        <begin position="196"/>
        <end position="243"/>
    </location>
</feature>
<accession>A0A6J8A1V7</accession>
<feature type="compositionally biased region" description="Polar residues" evidence="1">
    <location>
        <begin position="36"/>
        <end position="51"/>
    </location>
</feature>
<protein>
    <submittedName>
        <fullName evidence="2">Uncharacterized protein</fullName>
    </submittedName>
</protein>
<dbReference type="EMBL" id="CACVKT020000573">
    <property type="protein sequence ID" value="CAC5360943.1"/>
    <property type="molecule type" value="Genomic_DNA"/>
</dbReference>
<feature type="compositionally biased region" description="Polar residues" evidence="1">
    <location>
        <begin position="169"/>
        <end position="186"/>
    </location>
</feature>
<gene>
    <name evidence="2" type="ORF">MCOR_3253</name>
</gene>
<organism evidence="2 3">
    <name type="scientific">Mytilus coruscus</name>
    <name type="common">Sea mussel</name>
    <dbReference type="NCBI Taxonomy" id="42192"/>
    <lineage>
        <taxon>Eukaryota</taxon>
        <taxon>Metazoa</taxon>
        <taxon>Spiralia</taxon>
        <taxon>Lophotrochozoa</taxon>
        <taxon>Mollusca</taxon>
        <taxon>Bivalvia</taxon>
        <taxon>Autobranchia</taxon>
        <taxon>Pteriomorphia</taxon>
        <taxon>Mytilida</taxon>
        <taxon>Mytiloidea</taxon>
        <taxon>Mytilidae</taxon>
        <taxon>Mytilinae</taxon>
        <taxon>Mytilus</taxon>
    </lineage>
</organism>
<dbReference type="AlphaFoldDB" id="A0A6J8A1V7"/>
<feature type="region of interest" description="Disordered" evidence="1">
    <location>
        <begin position="1"/>
        <end position="51"/>
    </location>
</feature>
<evidence type="ECO:0000256" key="1">
    <source>
        <dbReference type="SAM" id="MobiDB-lite"/>
    </source>
</evidence>